<dbReference type="InterPro" id="IPR006616">
    <property type="entry name" value="DM9_repeat"/>
</dbReference>
<gene>
    <name evidence="2" type="ORF">PPYR_13984</name>
</gene>
<name>A0A5N4A3X4_PHOPY</name>
<protein>
    <submittedName>
        <fullName evidence="2">Uncharacterized protein</fullName>
    </submittedName>
</protein>
<dbReference type="Proteomes" id="UP000327044">
    <property type="component" value="Unassembled WGS sequence"/>
</dbReference>
<feature type="chain" id="PRO_5024372218" evidence="1">
    <location>
        <begin position="19"/>
        <end position="176"/>
    </location>
</feature>
<evidence type="ECO:0000313" key="3">
    <source>
        <dbReference type="Proteomes" id="UP000327044"/>
    </source>
</evidence>
<evidence type="ECO:0000256" key="1">
    <source>
        <dbReference type="SAM" id="SignalP"/>
    </source>
</evidence>
<feature type="signal peptide" evidence="1">
    <location>
        <begin position="1"/>
        <end position="18"/>
    </location>
</feature>
<organism evidence="2 3">
    <name type="scientific">Photinus pyralis</name>
    <name type="common">Common eastern firefly</name>
    <name type="synonym">Lampyris pyralis</name>
    <dbReference type="NCBI Taxonomy" id="7054"/>
    <lineage>
        <taxon>Eukaryota</taxon>
        <taxon>Metazoa</taxon>
        <taxon>Ecdysozoa</taxon>
        <taxon>Arthropoda</taxon>
        <taxon>Hexapoda</taxon>
        <taxon>Insecta</taxon>
        <taxon>Pterygota</taxon>
        <taxon>Neoptera</taxon>
        <taxon>Endopterygota</taxon>
        <taxon>Coleoptera</taxon>
        <taxon>Polyphaga</taxon>
        <taxon>Elateriformia</taxon>
        <taxon>Elateroidea</taxon>
        <taxon>Lampyridae</taxon>
        <taxon>Lampyrinae</taxon>
        <taxon>Photinus</taxon>
    </lineage>
</organism>
<keyword evidence="3" id="KW-1185">Reference proteome</keyword>
<dbReference type="PANTHER" id="PTHR31649:SF10">
    <property type="entry name" value="IP19903P-RELATED"/>
    <property type="match status" value="1"/>
</dbReference>
<dbReference type="EMBL" id="VVIM01000010">
    <property type="protein sequence ID" value="KAB0792023.1"/>
    <property type="molecule type" value="Genomic_DNA"/>
</dbReference>
<reference evidence="2 3" key="1">
    <citation type="journal article" date="2018" name="Elife">
        <title>Firefly genomes illuminate parallel origins of bioluminescence in beetles.</title>
        <authorList>
            <person name="Fallon T.R."/>
            <person name="Lower S.E."/>
            <person name="Chang C.H."/>
            <person name="Bessho-Uehara M."/>
            <person name="Martin G.J."/>
            <person name="Bewick A.J."/>
            <person name="Behringer M."/>
            <person name="Debat H.J."/>
            <person name="Wong I."/>
            <person name="Day J.C."/>
            <person name="Suvorov A."/>
            <person name="Silva C.J."/>
            <person name="Stanger-Hall K.F."/>
            <person name="Hall D.W."/>
            <person name="Schmitz R.J."/>
            <person name="Nelson D.R."/>
            <person name="Lewis S.M."/>
            <person name="Shigenobu S."/>
            <person name="Bybee S.M."/>
            <person name="Larracuente A.M."/>
            <person name="Oba Y."/>
            <person name="Weng J.K."/>
        </authorList>
    </citation>
    <scope>NUCLEOTIDE SEQUENCE [LARGE SCALE GENOMIC DNA]</scope>
    <source>
        <strain evidence="2">1611_PpyrPB1</strain>
        <tissue evidence="2">Whole body</tissue>
    </source>
</reference>
<keyword evidence="1" id="KW-0732">Signal</keyword>
<dbReference type="AlphaFoldDB" id="A0A5N4A3X4"/>
<comment type="caution">
    <text evidence="2">The sequence shown here is derived from an EMBL/GenBank/DDBJ whole genome shotgun (WGS) entry which is preliminary data.</text>
</comment>
<dbReference type="Pfam" id="PF11901">
    <property type="entry name" value="DM9"/>
    <property type="match status" value="1"/>
</dbReference>
<proteinExistence type="predicted"/>
<dbReference type="PANTHER" id="PTHR31649">
    <property type="entry name" value="AGAP009604-PA"/>
    <property type="match status" value="1"/>
</dbReference>
<accession>A0A5N4A3X4</accession>
<evidence type="ECO:0000313" key="2">
    <source>
        <dbReference type="EMBL" id="KAB0792023.1"/>
    </source>
</evidence>
<dbReference type="InParanoid" id="A0A5N4A3X4"/>
<sequence>MEFLTIFTLFLIAGGVICEPLSKDPDYYWRYYFGRMPEDALLGGYDQAGKPKYVGQLYHNFKMIPSYAGGKSLQEQLHGKVEILCTRNPCRYKWIPTNSTHIRSLESQYTLISGGYDHERSVYFGRVNFDMELRIGPVYLDGQNFNFEIPHLDGQRIFKSYQVLVYDYKNQECVRS</sequence>